<gene>
    <name evidence="1" type="ORF">EV189_3560</name>
</gene>
<dbReference type="AlphaFoldDB" id="A0A4Q7NB81"/>
<evidence type="ECO:0000313" key="1">
    <source>
        <dbReference type="EMBL" id="RZS80080.1"/>
    </source>
</evidence>
<organism evidence="1 2">
    <name type="scientific">Motilibacter rhizosphaerae</name>
    <dbReference type="NCBI Taxonomy" id="598652"/>
    <lineage>
        <taxon>Bacteria</taxon>
        <taxon>Bacillati</taxon>
        <taxon>Actinomycetota</taxon>
        <taxon>Actinomycetes</taxon>
        <taxon>Motilibacterales</taxon>
        <taxon>Motilibacteraceae</taxon>
        <taxon>Motilibacter</taxon>
    </lineage>
</organism>
<proteinExistence type="predicted"/>
<comment type="caution">
    <text evidence="1">The sequence shown here is derived from an EMBL/GenBank/DDBJ whole genome shotgun (WGS) entry which is preliminary data.</text>
</comment>
<dbReference type="Proteomes" id="UP000293638">
    <property type="component" value="Unassembled WGS sequence"/>
</dbReference>
<evidence type="ECO:0000313" key="2">
    <source>
        <dbReference type="Proteomes" id="UP000293638"/>
    </source>
</evidence>
<dbReference type="RefSeq" id="WP_130494288.1">
    <property type="nucleotide sequence ID" value="NZ_SGXD01000005.1"/>
</dbReference>
<dbReference type="OrthoDB" id="5517693at2"/>
<protein>
    <submittedName>
        <fullName evidence="1">Uncharacterized protein</fullName>
    </submittedName>
</protein>
<dbReference type="EMBL" id="SGXD01000005">
    <property type="protein sequence ID" value="RZS80080.1"/>
    <property type="molecule type" value="Genomic_DNA"/>
</dbReference>
<name>A0A4Q7NB81_9ACTN</name>
<keyword evidence="2" id="KW-1185">Reference proteome</keyword>
<sequence length="320" mass="35172">MDAHPPRQLPTGMPFTRAAALAAGWTQGEINRKVRSGEWARLRHGVFLEAVVHRSLPPLGQYSMLVRAHLLKIGAATVSHGAAAALLGLPVPWPLSGVELTSERNETRTRDGLKVWRAPLPPGHVVAVEPDLLVTAPARTIVDCARTRGFRDALVVADAALRTELTTPEELREVLEVVRTWRGSPLAARVLTSADGRSESPGETLLRVDTRGLGYAPVPQLLVEGLSGRWYRADLGLEELGVLLEFDGAVKYRADDHRVLLAEKDREDDLRAAGWGFVRVRWSELGQPERLRARIEAAAATSRRPRTAGTVLELPRRRGR</sequence>
<accession>A0A4Q7NB81</accession>
<reference evidence="1 2" key="1">
    <citation type="submission" date="2019-02" db="EMBL/GenBank/DDBJ databases">
        <title>Genomic Encyclopedia of Type Strains, Phase IV (KMG-IV): sequencing the most valuable type-strain genomes for metagenomic binning, comparative biology and taxonomic classification.</title>
        <authorList>
            <person name="Goeker M."/>
        </authorList>
    </citation>
    <scope>NUCLEOTIDE SEQUENCE [LARGE SCALE GENOMIC DNA]</scope>
    <source>
        <strain evidence="1 2">DSM 45622</strain>
    </source>
</reference>